<keyword evidence="1" id="KW-0812">Transmembrane</keyword>
<protein>
    <recommendedName>
        <fullName evidence="4">Major facilitator superfamily (MFS) profile domain-containing protein</fullName>
    </recommendedName>
</protein>
<feature type="transmembrane region" description="Helical" evidence="1">
    <location>
        <begin position="136"/>
        <end position="156"/>
    </location>
</feature>
<keyword evidence="1" id="KW-0472">Membrane</keyword>
<reference evidence="3" key="1">
    <citation type="journal article" date="2016" name="Syst. Appl. Microbiol.">
        <title>Thermococcus piezophilus sp. nov., a novel hyperthermophilic and piezophilic archaeon with a broad pressure range for growth, isolated from a deepest hydrothermal vent at the Mid-Cayman Rise.</title>
        <authorList>
            <person name="Dalmasso C."/>
            <person name="Oger P."/>
            <person name="Selva G."/>
            <person name="Courtine D."/>
            <person name="L'Haridon S."/>
            <person name="Garlaschelli A."/>
            <person name="Roussel E."/>
            <person name="Miyazaki J."/>
            <person name="Reveillaud J."/>
            <person name="Jebbar M."/>
            <person name="Takai K."/>
            <person name="Maignien L."/>
            <person name="Alain K."/>
        </authorList>
    </citation>
    <scope>NUCLEOTIDE SEQUENCE [LARGE SCALE GENOMIC DNA]</scope>
    <source>
        <strain evidence="3">CDGS</strain>
    </source>
</reference>
<dbReference type="PANTHER" id="PTHR23530">
    <property type="entry name" value="TRANSPORT PROTEIN-RELATED"/>
    <property type="match status" value="1"/>
</dbReference>
<evidence type="ECO:0000313" key="2">
    <source>
        <dbReference type="EMBL" id="ANF21967.1"/>
    </source>
</evidence>
<feature type="transmembrane region" description="Helical" evidence="1">
    <location>
        <begin position="75"/>
        <end position="94"/>
    </location>
</feature>
<dbReference type="AlphaFoldDB" id="A0A172WEW2"/>
<organism evidence="2 3">
    <name type="scientific">Thermococcus piezophilus</name>
    <dbReference type="NCBI Taxonomy" id="1712654"/>
    <lineage>
        <taxon>Archaea</taxon>
        <taxon>Methanobacteriati</taxon>
        <taxon>Methanobacteriota</taxon>
        <taxon>Thermococci</taxon>
        <taxon>Thermococcales</taxon>
        <taxon>Thermococcaceae</taxon>
        <taxon>Thermococcus</taxon>
    </lineage>
</organism>
<name>A0A172WEW2_9EURY</name>
<evidence type="ECO:0000313" key="3">
    <source>
        <dbReference type="Proteomes" id="UP000076969"/>
    </source>
</evidence>
<dbReference type="SUPFAM" id="SSF103473">
    <property type="entry name" value="MFS general substrate transporter"/>
    <property type="match status" value="1"/>
</dbReference>
<gene>
    <name evidence="2" type="ORF">A7C91_01245</name>
</gene>
<dbReference type="GeneID" id="28494777"/>
<dbReference type="Proteomes" id="UP000076969">
    <property type="component" value="Chromosome"/>
</dbReference>
<keyword evidence="3" id="KW-1185">Reference proteome</keyword>
<feature type="transmembrane region" description="Helical" evidence="1">
    <location>
        <begin position="100"/>
        <end position="124"/>
    </location>
</feature>
<proteinExistence type="predicted"/>
<feature type="transmembrane region" description="Helical" evidence="1">
    <location>
        <begin position="7"/>
        <end position="26"/>
    </location>
</feature>
<feature type="transmembrane region" description="Helical" evidence="1">
    <location>
        <begin position="162"/>
        <end position="184"/>
    </location>
</feature>
<accession>A0A172WEW2</accession>
<dbReference type="PANTHER" id="PTHR23530:SF1">
    <property type="entry name" value="PERMEASE, MAJOR FACILITATOR SUPERFAMILY-RELATED"/>
    <property type="match status" value="1"/>
</dbReference>
<feature type="transmembrane region" description="Helical" evidence="1">
    <location>
        <begin position="46"/>
        <end position="63"/>
    </location>
</feature>
<dbReference type="KEGG" id="tpie:A7C91_01245"/>
<evidence type="ECO:0000256" key="1">
    <source>
        <dbReference type="SAM" id="Phobius"/>
    </source>
</evidence>
<dbReference type="RefSeq" id="WP_068664201.1">
    <property type="nucleotide sequence ID" value="NZ_CP015520.1"/>
</dbReference>
<keyword evidence="1" id="KW-1133">Transmembrane helix</keyword>
<sequence length="200" mass="21842">MSLKDKRILYLIFTDVIFSIVHLHFIYSWQLYFTGPAGMDTDTLGILYSLKSIMGIVAGIVLLKSVRIERGTDRNYFRLSLVSIGGMFLSYALFAGASAVAIGVIALSIYSLGEAIYFTTYTLLINEVIPSEYRSTILSTRMSISASVGVALYALIGNIVNALGIEGSFAIMLPVFLLLGAMYADFSPCGKRLKQTLKGC</sequence>
<evidence type="ECO:0008006" key="4">
    <source>
        <dbReference type="Google" id="ProtNLM"/>
    </source>
</evidence>
<dbReference type="EMBL" id="CP015520">
    <property type="protein sequence ID" value="ANF21967.1"/>
    <property type="molecule type" value="Genomic_DNA"/>
</dbReference>
<dbReference type="Gene3D" id="1.20.1250.20">
    <property type="entry name" value="MFS general substrate transporter like domains"/>
    <property type="match status" value="1"/>
</dbReference>
<dbReference type="InterPro" id="IPR053160">
    <property type="entry name" value="MFS_DHA3_Transporter"/>
</dbReference>
<dbReference type="InterPro" id="IPR036259">
    <property type="entry name" value="MFS_trans_sf"/>
</dbReference>